<evidence type="ECO:0000256" key="14">
    <source>
        <dbReference type="ARBA" id="ARBA00023212"/>
    </source>
</evidence>
<feature type="domain" description="Myb-like" evidence="20">
    <location>
        <begin position="274"/>
        <end position="327"/>
    </location>
</feature>
<accession>A0A7L0XXM7</accession>
<dbReference type="GO" id="GO:0000783">
    <property type="term" value="C:nuclear telomere cap complex"/>
    <property type="evidence" value="ECO:0007669"/>
    <property type="project" value="TreeGrafter"/>
</dbReference>
<dbReference type="InterPro" id="IPR052450">
    <property type="entry name" value="TRBD-Containing_Protein"/>
</dbReference>
<dbReference type="FunFam" id="1.25.40.210:FF:000001">
    <property type="entry name" value="Telomeric repeat-binding factor"/>
    <property type="match status" value="1"/>
</dbReference>
<sequence>EAVAADWMLEFACSCLCRHFGDRIGAEFWRWSDVAQALINGFFKIPTRQKKRVYLCQLLIRIAKGKSFELQFENGKKISPLESALSFWTLLEKEETKLEKLHEDIRHLIKIQIVAGHIENGYFKEATNVLERLFTDSESDKPLRVKLATVIKNKDPYVPLLQSFSYGLLISKIKSYTELFRKENETNFLIQEATKYAESKGLEATALQNQSVNVSENDKSNLDTKQRFVLRIILLRGVLGQKLTTSIFPIFLKFGLFYSCLNNLQHVENHGVSAGGRRRQRWTYNEDLELKSGVRTFGVGNWAKILAHGDFNNRTSVMLKDRWRTLCRTD</sequence>
<evidence type="ECO:0000256" key="10">
    <source>
        <dbReference type="ARBA" id="ARBA00022843"/>
    </source>
</evidence>
<keyword evidence="12" id="KW-0007">Acetylation</keyword>
<evidence type="ECO:0000256" key="11">
    <source>
        <dbReference type="ARBA" id="ARBA00022895"/>
    </source>
</evidence>
<organism evidence="22 23">
    <name type="scientific">Tyrannus savana</name>
    <name type="common">Fork-tailed flycatcher</name>
    <name type="synonym">Muscivora tyrannus</name>
    <dbReference type="NCBI Taxonomy" id="137541"/>
    <lineage>
        <taxon>Eukaryota</taxon>
        <taxon>Metazoa</taxon>
        <taxon>Chordata</taxon>
        <taxon>Craniata</taxon>
        <taxon>Vertebrata</taxon>
        <taxon>Euteleostomi</taxon>
        <taxon>Archelosauria</taxon>
        <taxon>Archosauria</taxon>
        <taxon>Dinosauria</taxon>
        <taxon>Saurischia</taxon>
        <taxon>Theropoda</taxon>
        <taxon>Coelurosauria</taxon>
        <taxon>Aves</taxon>
        <taxon>Neognathae</taxon>
        <taxon>Neoaves</taxon>
        <taxon>Telluraves</taxon>
        <taxon>Australaves</taxon>
        <taxon>Passeriformes</taxon>
        <taxon>Tyrannidae</taxon>
        <taxon>Tyrannus</taxon>
    </lineage>
</organism>
<dbReference type="GO" id="GO:0005819">
    <property type="term" value="C:spindle"/>
    <property type="evidence" value="ECO:0007669"/>
    <property type="project" value="UniProtKB-SubCell"/>
</dbReference>
<comment type="caution">
    <text evidence="22">The sequence shown here is derived from an EMBL/GenBank/DDBJ whole genome shotgun (WGS) entry which is preliminary data.</text>
</comment>
<evidence type="ECO:0000256" key="16">
    <source>
        <dbReference type="ARBA" id="ARBA00023306"/>
    </source>
</evidence>
<evidence type="ECO:0000259" key="21">
    <source>
        <dbReference type="PROSITE" id="PS51294"/>
    </source>
</evidence>
<dbReference type="Pfam" id="PF08558">
    <property type="entry name" value="TRF"/>
    <property type="match status" value="1"/>
</dbReference>
<evidence type="ECO:0000313" key="23">
    <source>
        <dbReference type="Proteomes" id="UP000537779"/>
    </source>
</evidence>
<dbReference type="GO" id="GO:0042803">
    <property type="term" value="F:protein homodimerization activity"/>
    <property type="evidence" value="ECO:0007669"/>
    <property type="project" value="InterPro"/>
</dbReference>
<dbReference type="InterPro" id="IPR017357">
    <property type="entry name" value="TERF1/2"/>
</dbReference>
<keyword evidence="9" id="KW-0498">Mitosis</keyword>
<feature type="non-terminal residue" evidence="22">
    <location>
        <position position="1"/>
    </location>
</feature>
<dbReference type="Gene3D" id="1.10.10.60">
    <property type="entry name" value="Homeodomain-like"/>
    <property type="match status" value="1"/>
</dbReference>
<keyword evidence="3" id="KW-0158">Chromosome</keyword>
<keyword evidence="15" id="KW-0539">Nucleus</keyword>
<evidence type="ECO:0000256" key="12">
    <source>
        <dbReference type="ARBA" id="ARBA00022990"/>
    </source>
</evidence>
<dbReference type="GO" id="GO:0051301">
    <property type="term" value="P:cell division"/>
    <property type="evidence" value="ECO:0007669"/>
    <property type="project" value="UniProtKB-KW"/>
</dbReference>
<dbReference type="InterPro" id="IPR009057">
    <property type="entry name" value="Homeodomain-like_sf"/>
</dbReference>
<evidence type="ECO:0000256" key="1">
    <source>
        <dbReference type="ARBA" id="ARBA00004186"/>
    </source>
</evidence>
<keyword evidence="7" id="KW-0132">Cell division</keyword>
<dbReference type="AlphaFoldDB" id="A0A7L0XXM7"/>
<comment type="subcellular location">
    <subcellularLocation>
        <location evidence="2">Chromosome</location>
        <location evidence="2">Telomere</location>
    </subcellularLocation>
    <subcellularLocation>
        <location evidence="1">Cytoplasm</location>
        <location evidence="1">Cytoskeleton</location>
        <location evidence="1">Spindle</location>
    </subcellularLocation>
</comment>
<evidence type="ECO:0000256" key="8">
    <source>
        <dbReference type="ARBA" id="ARBA00022765"/>
    </source>
</evidence>
<reference evidence="22 23" key="1">
    <citation type="submission" date="2019-09" db="EMBL/GenBank/DDBJ databases">
        <title>Bird 10,000 Genomes (B10K) Project - Family phase.</title>
        <authorList>
            <person name="Zhang G."/>
        </authorList>
    </citation>
    <scope>NUCLEOTIDE SEQUENCE [LARGE SCALE GENOMIC DNA]</scope>
    <source>
        <strain evidence="22">B10K-DU-001-37</strain>
        <tissue evidence="22">Muscle</tissue>
    </source>
</reference>
<dbReference type="GO" id="GO:0071532">
    <property type="term" value="F:ankyrin repeat binding"/>
    <property type="evidence" value="ECO:0007669"/>
    <property type="project" value="TreeGrafter"/>
</dbReference>
<keyword evidence="16" id="KW-0131">Cell cycle</keyword>
<dbReference type="SMART" id="SM00717">
    <property type="entry name" value="SANT"/>
    <property type="match status" value="1"/>
</dbReference>
<dbReference type="EMBL" id="VXAW01011930">
    <property type="protein sequence ID" value="NXM07938.1"/>
    <property type="molecule type" value="Genomic_DNA"/>
</dbReference>
<keyword evidence="11" id="KW-0779">Telomere</keyword>
<dbReference type="Pfam" id="PF00249">
    <property type="entry name" value="Myb_DNA-binding"/>
    <property type="match status" value="1"/>
</dbReference>
<evidence type="ECO:0000256" key="3">
    <source>
        <dbReference type="ARBA" id="ARBA00022454"/>
    </source>
</evidence>
<evidence type="ECO:0000313" key="22">
    <source>
        <dbReference type="EMBL" id="NXM07938.1"/>
    </source>
</evidence>
<keyword evidence="10" id="KW-0832">Ubl conjugation</keyword>
<protein>
    <recommendedName>
        <fullName evidence="18">Telomeric repeat-binding factor 1</fullName>
    </recommendedName>
    <alternativeName>
        <fullName evidence="19">TTAGGG repeat-binding factor 1</fullName>
    </alternativeName>
</protein>
<dbReference type="InterPro" id="IPR017930">
    <property type="entry name" value="Myb_dom"/>
</dbReference>
<dbReference type="CDD" id="cd11660">
    <property type="entry name" value="SANT_TRF"/>
    <property type="match status" value="1"/>
</dbReference>
<keyword evidence="14" id="KW-0206">Cytoskeleton</keyword>
<evidence type="ECO:0000256" key="5">
    <source>
        <dbReference type="ARBA" id="ARBA00022499"/>
    </source>
</evidence>
<keyword evidence="13" id="KW-0238">DNA-binding</keyword>
<dbReference type="GO" id="GO:0008156">
    <property type="term" value="P:negative regulation of DNA replication"/>
    <property type="evidence" value="ECO:0007669"/>
    <property type="project" value="TreeGrafter"/>
</dbReference>
<feature type="domain" description="HTH myb-type" evidence="21">
    <location>
        <begin position="277"/>
        <end position="330"/>
    </location>
</feature>
<name>A0A7L0XXM7_TYRSA</name>
<dbReference type="InterPro" id="IPR036507">
    <property type="entry name" value="Telomere_rpt-bd_fac_dimer_sf"/>
</dbReference>
<dbReference type="GO" id="GO:0003691">
    <property type="term" value="F:double-stranded telomeric DNA binding"/>
    <property type="evidence" value="ECO:0007669"/>
    <property type="project" value="TreeGrafter"/>
</dbReference>
<proteinExistence type="predicted"/>
<dbReference type="GO" id="GO:0098505">
    <property type="term" value="F:G-rich strand telomeric DNA binding"/>
    <property type="evidence" value="ECO:0007669"/>
    <property type="project" value="TreeGrafter"/>
</dbReference>
<keyword evidence="8" id="KW-0013">ADP-ribosylation</keyword>
<dbReference type="PROSITE" id="PS50090">
    <property type="entry name" value="MYB_LIKE"/>
    <property type="match status" value="1"/>
</dbReference>
<dbReference type="SUPFAM" id="SSF46689">
    <property type="entry name" value="Homeodomain-like"/>
    <property type="match status" value="1"/>
</dbReference>
<evidence type="ECO:0000256" key="17">
    <source>
        <dbReference type="ARBA" id="ARBA00055936"/>
    </source>
</evidence>
<keyword evidence="5" id="KW-1017">Isopeptide bond</keyword>
<keyword evidence="23" id="KW-1185">Reference proteome</keyword>
<evidence type="ECO:0000256" key="2">
    <source>
        <dbReference type="ARBA" id="ARBA00004574"/>
    </source>
</evidence>
<dbReference type="PIRSF" id="PIRSF038016">
    <property type="entry name" value="Telomere_bd-1_Pin2"/>
    <property type="match status" value="1"/>
</dbReference>
<keyword evidence="4" id="KW-0963">Cytoplasm</keyword>
<evidence type="ECO:0000256" key="19">
    <source>
        <dbReference type="ARBA" id="ARBA00083089"/>
    </source>
</evidence>
<evidence type="ECO:0000256" key="9">
    <source>
        <dbReference type="ARBA" id="ARBA00022776"/>
    </source>
</evidence>
<dbReference type="Proteomes" id="UP000537779">
    <property type="component" value="Unassembled WGS sequence"/>
</dbReference>
<dbReference type="Gene3D" id="1.25.40.210">
    <property type="entry name" value="Telomere repeat-binding factor, dimerisation domain"/>
    <property type="match status" value="1"/>
</dbReference>
<evidence type="ECO:0000256" key="7">
    <source>
        <dbReference type="ARBA" id="ARBA00022618"/>
    </source>
</evidence>
<dbReference type="GO" id="GO:0008301">
    <property type="term" value="F:DNA binding, bending"/>
    <property type="evidence" value="ECO:0007669"/>
    <property type="project" value="TreeGrafter"/>
</dbReference>
<feature type="non-terminal residue" evidence="22">
    <location>
        <position position="330"/>
    </location>
</feature>
<dbReference type="GO" id="GO:0008017">
    <property type="term" value="F:microtubule binding"/>
    <property type="evidence" value="ECO:0007669"/>
    <property type="project" value="TreeGrafter"/>
</dbReference>
<keyword evidence="6" id="KW-0597">Phosphoprotein</keyword>
<gene>
    <name evidence="22" type="primary">Terf1</name>
    <name evidence="22" type="ORF">TYRSAV_R04197</name>
</gene>
<dbReference type="GO" id="GO:0003720">
    <property type="term" value="F:telomerase activity"/>
    <property type="evidence" value="ECO:0007669"/>
    <property type="project" value="TreeGrafter"/>
</dbReference>
<dbReference type="FunFam" id="1.10.10.60:FF:000129">
    <property type="entry name" value="Telomeric repeat-binding factor 2"/>
    <property type="match status" value="1"/>
</dbReference>
<dbReference type="GO" id="GO:1905839">
    <property type="term" value="P:negative regulation of telomeric D-loop disassembly"/>
    <property type="evidence" value="ECO:0007669"/>
    <property type="project" value="TreeGrafter"/>
</dbReference>
<dbReference type="PANTHER" id="PTHR46734">
    <property type="entry name" value="TELOMERIC REPEAT-BINDING FACTOR 1 TERF1"/>
    <property type="match status" value="1"/>
</dbReference>
<evidence type="ECO:0000256" key="18">
    <source>
        <dbReference type="ARBA" id="ARBA00071706"/>
    </source>
</evidence>
<dbReference type="InterPro" id="IPR001005">
    <property type="entry name" value="SANT/Myb"/>
</dbReference>
<dbReference type="InterPro" id="IPR013867">
    <property type="entry name" value="Telomere_rpt-bd_fac_dimer_dom"/>
</dbReference>
<evidence type="ECO:0000256" key="4">
    <source>
        <dbReference type="ARBA" id="ARBA00022490"/>
    </source>
</evidence>
<dbReference type="PROSITE" id="PS51294">
    <property type="entry name" value="HTH_MYB"/>
    <property type="match status" value="1"/>
</dbReference>
<evidence type="ECO:0000256" key="6">
    <source>
        <dbReference type="ARBA" id="ARBA00022553"/>
    </source>
</evidence>
<dbReference type="GO" id="GO:0007004">
    <property type="term" value="P:telomere maintenance via telomerase"/>
    <property type="evidence" value="ECO:0007669"/>
    <property type="project" value="TreeGrafter"/>
</dbReference>
<dbReference type="PANTHER" id="PTHR46734:SF1">
    <property type="entry name" value="TELOMERIC REPEAT-BINDING FACTOR 1"/>
    <property type="match status" value="1"/>
</dbReference>
<evidence type="ECO:0000256" key="13">
    <source>
        <dbReference type="ARBA" id="ARBA00023125"/>
    </source>
</evidence>
<comment type="function">
    <text evidence="17">Binds the telomeric double-stranded 5'-TTAGGG-3' repeat and negatively regulates telomere length. Involved in the regulation of the mitotic spindle. Component of the shelterin complex (telosome) that is involved in the regulation of telomere length and protection. Shelterin associates with arrays of double-stranded 5'-TTAGGG-3' repeats added by telomerase and protects chromosome ends; without its protective activity, telomeres are no longer hidden from the DNA damage surveillance and chromosome ends are inappropriately processed by DNA repair pathways.</text>
</comment>
<dbReference type="GO" id="GO:0005654">
    <property type="term" value="C:nucleoplasm"/>
    <property type="evidence" value="ECO:0007669"/>
    <property type="project" value="UniProtKB-ARBA"/>
</dbReference>
<evidence type="ECO:0000256" key="15">
    <source>
        <dbReference type="ARBA" id="ARBA00023242"/>
    </source>
</evidence>
<dbReference type="SUPFAM" id="SSF63600">
    <property type="entry name" value="Telomeric repeat binding factor (TRF) dimerisation domain"/>
    <property type="match status" value="1"/>
</dbReference>
<evidence type="ECO:0000259" key="20">
    <source>
        <dbReference type="PROSITE" id="PS50090"/>
    </source>
</evidence>